<evidence type="ECO:0000313" key="2">
    <source>
        <dbReference type="Proteomes" id="UP000233417"/>
    </source>
</evidence>
<dbReference type="PANTHER" id="PTHR11669:SF8">
    <property type="entry name" value="DNA POLYMERASE III SUBUNIT DELTA"/>
    <property type="match status" value="1"/>
</dbReference>
<comment type="caution">
    <text evidence="1">The sequence shown here is derived from an EMBL/GenBank/DDBJ whole genome shotgun (WGS) entry which is preliminary data.</text>
</comment>
<reference evidence="1 2" key="1">
    <citation type="journal article" date="2017" name="ISME J.">
        <title>Potential for microbial H2 and metal transformations associated with novel bacteria and archaea in deep terrestrial subsurface sediments.</title>
        <authorList>
            <person name="Hernsdorf A.W."/>
            <person name="Amano Y."/>
            <person name="Miyakawa K."/>
            <person name="Ise K."/>
            <person name="Suzuki Y."/>
            <person name="Anantharaman K."/>
            <person name="Probst A."/>
            <person name="Burstein D."/>
            <person name="Thomas B.C."/>
            <person name="Banfield J.F."/>
        </authorList>
    </citation>
    <scope>NUCLEOTIDE SEQUENCE [LARGE SCALE GENOMIC DNA]</scope>
    <source>
        <strain evidence="1">HGW-Dojkabacteria-1</strain>
    </source>
</reference>
<dbReference type="AlphaFoldDB" id="A0A2N2F439"/>
<dbReference type="Gene3D" id="3.40.50.300">
    <property type="entry name" value="P-loop containing nucleotide triphosphate hydrolases"/>
    <property type="match status" value="1"/>
</dbReference>
<dbReference type="PANTHER" id="PTHR11669">
    <property type="entry name" value="REPLICATION FACTOR C / DNA POLYMERASE III GAMMA-TAU SUBUNIT"/>
    <property type="match status" value="1"/>
</dbReference>
<name>A0A2N2F439_9BACT</name>
<evidence type="ECO:0008006" key="3">
    <source>
        <dbReference type="Google" id="ProtNLM"/>
    </source>
</evidence>
<organism evidence="1 2">
    <name type="scientific">Candidatus Dojkabacteria bacterium HGW-Dojkabacteria-1</name>
    <dbReference type="NCBI Taxonomy" id="2013761"/>
    <lineage>
        <taxon>Bacteria</taxon>
        <taxon>Candidatus Dojkabacteria</taxon>
    </lineage>
</organism>
<evidence type="ECO:0000313" key="1">
    <source>
        <dbReference type="EMBL" id="PKN02984.1"/>
    </source>
</evidence>
<proteinExistence type="predicted"/>
<dbReference type="InterPro" id="IPR027417">
    <property type="entry name" value="P-loop_NTPase"/>
</dbReference>
<dbReference type="GO" id="GO:0006261">
    <property type="term" value="P:DNA-templated DNA replication"/>
    <property type="evidence" value="ECO:0007669"/>
    <property type="project" value="TreeGrafter"/>
</dbReference>
<dbReference type="Proteomes" id="UP000233417">
    <property type="component" value="Unassembled WGS sequence"/>
</dbReference>
<dbReference type="InterPro" id="IPR050238">
    <property type="entry name" value="DNA_Rep/Repair_Clamp_Loader"/>
</dbReference>
<dbReference type="EMBL" id="PHAO01000001">
    <property type="protein sequence ID" value="PKN02984.1"/>
    <property type="molecule type" value="Genomic_DNA"/>
</dbReference>
<accession>A0A2N2F439</accession>
<protein>
    <recommendedName>
        <fullName evidence="3">DNA polymerase III subunit delta</fullName>
    </recommendedName>
</protein>
<gene>
    <name evidence="1" type="ORF">CVU76_03085</name>
</gene>
<dbReference type="SUPFAM" id="SSF52540">
    <property type="entry name" value="P-loop containing nucleoside triphosphate hydrolases"/>
    <property type="match status" value="1"/>
</dbReference>
<sequence length="233" mass="27025">MLQSTTMTYLIVGKTRESVQPLLKNLLEKLWNREVRDEEIFSEKNPDIHILDGRESNSLGIEDIKRLQKEMMFSPFKERVQIAYILDAEKLTPQAQNSLLKTLEESSGNTAYILITKNDKSLLPTVLSRCLKLYTNINLQEDIESKYINILEIDTVEAFVKIEEIAKEKSSTESFLRELERYFQAELERKLVEKNSIIGVSSNIKQVMIAQKRIKANGNKRLILENLLLHLVR</sequence>
<dbReference type="Pfam" id="PF13177">
    <property type="entry name" value="DNA_pol3_delta2"/>
    <property type="match status" value="1"/>
</dbReference>